<accession>A0ACC2SVX2</accession>
<evidence type="ECO:0000313" key="2">
    <source>
        <dbReference type="Proteomes" id="UP001165960"/>
    </source>
</evidence>
<name>A0ACC2SVX2_9FUNG</name>
<keyword evidence="2" id="KW-1185">Reference proteome</keyword>
<protein>
    <submittedName>
        <fullName evidence="1">Uncharacterized protein</fullName>
    </submittedName>
</protein>
<dbReference type="Proteomes" id="UP001165960">
    <property type="component" value="Unassembled WGS sequence"/>
</dbReference>
<sequence length="113" mass="12543">MDLGLAQSLGLLLLPPRLSWLSARWYSQLFSTASVREGSSQVVHISQGITRNTFPFVLLGMLVPFKDAFDVILSNVLLLHSCHNLTFKPTMNLVKIDAPMYPLSELKDKALGT</sequence>
<comment type="caution">
    <text evidence="1">The sequence shown here is derived from an EMBL/GenBank/DDBJ whole genome shotgun (WGS) entry which is preliminary data.</text>
</comment>
<organism evidence="1 2">
    <name type="scientific">Entomophthora muscae</name>
    <dbReference type="NCBI Taxonomy" id="34485"/>
    <lineage>
        <taxon>Eukaryota</taxon>
        <taxon>Fungi</taxon>
        <taxon>Fungi incertae sedis</taxon>
        <taxon>Zoopagomycota</taxon>
        <taxon>Entomophthoromycotina</taxon>
        <taxon>Entomophthoromycetes</taxon>
        <taxon>Entomophthorales</taxon>
        <taxon>Entomophthoraceae</taxon>
        <taxon>Entomophthora</taxon>
    </lineage>
</organism>
<evidence type="ECO:0000313" key="1">
    <source>
        <dbReference type="EMBL" id="KAJ9066336.1"/>
    </source>
</evidence>
<proteinExistence type="predicted"/>
<gene>
    <name evidence="1" type="ORF">DSO57_1010547</name>
</gene>
<reference evidence="1" key="1">
    <citation type="submission" date="2022-04" db="EMBL/GenBank/DDBJ databases">
        <title>Genome of the entomopathogenic fungus Entomophthora muscae.</title>
        <authorList>
            <person name="Elya C."/>
            <person name="Lovett B.R."/>
            <person name="Lee E."/>
            <person name="Macias A.M."/>
            <person name="Hajek A.E."/>
            <person name="De Bivort B.L."/>
            <person name="Kasson M.T."/>
            <person name="De Fine Licht H.H."/>
            <person name="Stajich J.E."/>
        </authorList>
    </citation>
    <scope>NUCLEOTIDE SEQUENCE</scope>
    <source>
        <strain evidence="1">Berkeley</strain>
    </source>
</reference>
<dbReference type="EMBL" id="QTSX02004295">
    <property type="protein sequence ID" value="KAJ9066336.1"/>
    <property type="molecule type" value="Genomic_DNA"/>
</dbReference>